<keyword evidence="3" id="KW-0479">Metal-binding</keyword>
<dbReference type="GO" id="GO:0005525">
    <property type="term" value="F:GTP binding"/>
    <property type="evidence" value="ECO:0007669"/>
    <property type="project" value="UniProtKB-KW"/>
</dbReference>
<dbReference type="GO" id="GO:0003924">
    <property type="term" value="F:GTPase activity"/>
    <property type="evidence" value="ECO:0007669"/>
    <property type="project" value="InterPro"/>
</dbReference>
<keyword evidence="7" id="KW-0342">GTP-binding</keyword>
<comment type="caution">
    <text evidence="10">The sequence shown here is derived from an EMBL/GenBank/DDBJ whole genome shotgun (WGS) entry which is preliminary data.</text>
</comment>
<dbReference type="InterPro" id="IPR004392">
    <property type="entry name" value="Hyd_mat_HypB"/>
</dbReference>
<dbReference type="SUPFAM" id="SSF52540">
    <property type="entry name" value="P-loop containing nucleoside triphosphate hydrolases"/>
    <property type="match status" value="1"/>
</dbReference>
<keyword evidence="6" id="KW-0862">Zinc</keyword>
<dbReference type="GO" id="GO:0051604">
    <property type="term" value="P:protein maturation"/>
    <property type="evidence" value="ECO:0007669"/>
    <property type="project" value="InterPro"/>
</dbReference>
<dbReference type="RefSeq" id="WP_188927246.1">
    <property type="nucleotide sequence ID" value="NZ_BMQI01000101.1"/>
</dbReference>
<keyword evidence="11" id="KW-1185">Reference proteome</keyword>
<evidence type="ECO:0000256" key="3">
    <source>
        <dbReference type="ARBA" id="ARBA00022723"/>
    </source>
</evidence>
<proteinExistence type="inferred from homology"/>
<evidence type="ECO:0000256" key="1">
    <source>
        <dbReference type="ARBA" id="ARBA00006211"/>
    </source>
</evidence>
<evidence type="ECO:0000256" key="4">
    <source>
        <dbReference type="ARBA" id="ARBA00022741"/>
    </source>
</evidence>
<dbReference type="Pfam" id="PF02492">
    <property type="entry name" value="cobW"/>
    <property type="match status" value="1"/>
</dbReference>
<dbReference type="InterPro" id="IPR027417">
    <property type="entry name" value="P-loop_NTPase"/>
</dbReference>
<dbReference type="EMBL" id="JAKILJ010000097">
    <property type="protein sequence ID" value="MCL1107816.1"/>
    <property type="molecule type" value="Genomic_DNA"/>
</dbReference>
<keyword evidence="5" id="KW-0378">Hydrolase</keyword>
<dbReference type="PIRSF" id="PIRSF005624">
    <property type="entry name" value="Ni-bind_GTPase"/>
    <property type="match status" value="1"/>
</dbReference>
<gene>
    <name evidence="10" type="primary">hypB</name>
    <name evidence="10" type="ORF">L2749_21720</name>
</gene>
<dbReference type="NCBIfam" id="TIGR00073">
    <property type="entry name" value="hypB"/>
    <property type="match status" value="1"/>
</dbReference>
<keyword evidence="2" id="KW-0533">Nickel</keyword>
<protein>
    <recommendedName>
        <fullName evidence="8">Hydrogenase maturation factor HypB</fullName>
    </recommendedName>
</protein>
<dbReference type="Gene3D" id="3.40.50.300">
    <property type="entry name" value="P-loop containing nucleotide triphosphate hydrolases"/>
    <property type="match status" value="1"/>
</dbReference>
<accession>A0A9X2CFW0</accession>
<dbReference type="InterPro" id="IPR003495">
    <property type="entry name" value="CobW/HypB/UreG_nucleotide-bd"/>
</dbReference>
<name>A0A9X2CFW0_9GAMM</name>
<evidence type="ECO:0000256" key="6">
    <source>
        <dbReference type="ARBA" id="ARBA00022833"/>
    </source>
</evidence>
<evidence type="ECO:0000256" key="5">
    <source>
        <dbReference type="ARBA" id="ARBA00022801"/>
    </source>
</evidence>
<evidence type="ECO:0000313" key="11">
    <source>
        <dbReference type="Proteomes" id="UP001139408"/>
    </source>
</evidence>
<dbReference type="Proteomes" id="UP001139408">
    <property type="component" value="Unassembled WGS sequence"/>
</dbReference>
<dbReference type="GO" id="GO:0016151">
    <property type="term" value="F:nickel cation binding"/>
    <property type="evidence" value="ECO:0007669"/>
    <property type="project" value="InterPro"/>
</dbReference>
<reference evidence="10" key="1">
    <citation type="submission" date="2022-01" db="EMBL/GenBank/DDBJ databases">
        <title>Whole genome-based taxonomy of the Shewanellaceae.</title>
        <authorList>
            <person name="Martin-Rodriguez A.J."/>
        </authorList>
    </citation>
    <scope>NUCLEOTIDE SEQUENCE</scope>
    <source>
        <strain evidence="10">DSM 23803</strain>
    </source>
</reference>
<comment type="similarity">
    <text evidence="1">Belongs to the SIMIBI class G3E GTPase family. HypB/HupM subfamily.</text>
</comment>
<evidence type="ECO:0000313" key="10">
    <source>
        <dbReference type="EMBL" id="MCL1107816.1"/>
    </source>
</evidence>
<evidence type="ECO:0000259" key="9">
    <source>
        <dbReference type="Pfam" id="PF02492"/>
    </source>
</evidence>
<dbReference type="AlphaFoldDB" id="A0A9X2CFW0"/>
<sequence>MRNTCNWHIFDGNHHLLQESEEYTSWFDGSRSTEVLEHSLHDNYHQAEHNRAFFNNRNILVINVMSSPCSGKTSLLEASIGILEEYGVSVAVIESNLGTGNDTNLIRKYGTSVLQITPRVDRHLDAGMINKAIMELDFDKVDILFMENVVNFVCPVIFDLGQHLNIVLLSVAEGDDKASKYPVIFQEADAVLLTKADLLPDFDNFSIQSVKRAVCELSDKTDIITLSAKNGIGMDIWVTWLQESLIQYRSSQHHNMAL</sequence>
<keyword evidence="4" id="KW-0547">Nucleotide-binding</keyword>
<dbReference type="PANTHER" id="PTHR30134:SF2">
    <property type="entry name" value="HYDROGENASE MATURATION FACTOR HYPB"/>
    <property type="match status" value="1"/>
</dbReference>
<dbReference type="PANTHER" id="PTHR30134">
    <property type="entry name" value="HYDROGENASE PROTEIN ASSEMBLY PROTEIN, NICKEL CHAPERONE"/>
    <property type="match status" value="1"/>
</dbReference>
<feature type="domain" description="CobW/HypB/UreG nucleotide-binding" evidence="9">
    <location>
        <begin position="61"/>
        <end position="223"/>
    </location>
</feature>
<evidence type="ECO:0000256" key="7">
    <source>
        <dbReference type="ARBA" id="ARBA00023134"/>
    </source>
</evidence>
<evidence type="ECO:0000256" key="8">
    <source>
        <dbReference type="ARBA" id="ARBA00035238"/>
    </source>
</evidence>
<dbReference type="GO" id="GO:0008270">
    <property type="term" value="F:zinc ion binding"/>
    <property type="evidence" value="ECO:0007669"/>
    <property type="project" value="TreeGrafter"/>
</dbReference>
<organism evidence="10 11">
    <name type="scientific">Shewanella algicola</name>
    <dbReference type="NCBI Taxonomy" id="640633"/>
    <lineage>
        <taxon>Bacteria</taxon>
        <taxon>Pseudomonadati</taxon>
        <taxon>Pseudomonadota</taxon>
        <taxon>Gammaproteobacteria</taxon>
        <taxon>Alteromonadales</taxon>
        <taxon>Shewanellaceae</taxon>
        <taxon>Shewanella</taxon>
    </lineage>
</organism>
<evidence type="ECO:0000256" key="2">
    <source>
        <dbReference type="ARBA" id="ARBA00022596"/>
    </source>
</evidence>